<dbReference type="AlphaFoldDB" id="A0A917ZAV9"/>
<evidence type="ECO:0000313" key="3">
    <source>
        <dbReference type="Proteomes" id="UP000641932"/>
    </source>
</evidence>
<accession>A0A917ZAV9</accession>
<evidence type="ECO:0000256" key="1">
    <source>
        <dbReference type="SAM" id="MobiDB-lite"/>
    </source>
</evidence>
<sequence>MTAATTETRPAHTPSAHTPPSRTTAAHTTPADYPMVDVEWGEDPLTDIPRELLERRGAMDADTAGGCG</sequence>
<reference evidence="2" key="2">
    <citation type="submission" date="2020-09" db="EMBL/GenBank/DDBJ databases">
        <authorList>
            <person name="Sun Q."/>
            <person name="Zhou Y."/>
        </authorList>
    </citation>
    <scope>NUCLEOTIDE SEQUENCE</scope>
    <source>
        <strain evidence="2">CGMCC 4.7201</strain>
    </source>
</reference>
<proteinExistence type="predicted"/>
<feature type="region of interest" description="Disordered" evidence="1">
    <location>
        <begin position="1"/>
        <end position="42"/>
    </location>
</feature>
<gene>
    <name evidence="2" type="ORF">GCM10012280_00580</name>
</gene>
<dbReference type="RefSeq" id="WP_189129380.1">
    <property type="nucleotide sequence ID" value="NZ_BMMS01000001.1"/>
</dbReference>
<reference evidence="2" key="1">
    <citation type="journal article" date="2014" name="Int. J. Syst. Evol. Microbiol.">
        <title>Complete genome sequence of Corynebacterium casei LMG S-19264T (=DSM 44701T), isolated from a smear-ripened cheese.</title>
        <authorList>
            <consortium name="US DOE Joint Genome Institute (JGI-PGF)"/>
            <person name="Walter F."/>
            <person name="Albersmeier A."/>
            <person name="Kalinowski J."/>
            <person name="Ruckert C."/>
        </authorList>
    </citation>
    <scope>NUCLEOTIDE SEQUENCE</scope>
    <source>
        <strain evidence="2">CGMCC 4.7201</strain>
    </source>
</reference>
<evidence type="ECO:0000313" key="2">
    <source>
        <dbReference type="EMBL" id="GGO79925.1"/>
    </source>
</evidence>
<dbReference type="EMBL" id="BMMS01000001">
    <property type="protein sequence ID" value="GGO79925.1"/>
    <property type="molecule type" value="Genomic_DNA"/>
</dbReference>
<keyword evidence="3" id="KW-1185">Reference proteome</keyword>
<name>A0A917ZAV9_9ACTN</name>
<protein>
    <submittedName>
        <fullName evidence="2">Uncharacterized protein</fullName>
    </submittedName>
</protein>
<organism evidence="2 3">
    <name type="scientific">Wenjunlia tyrosinilytica</name>
    <dbReference type="NCBI Taxonomy" id="1544741"/>
    <lineage>
        <taxon>Bacteria</taxon>
        <taxon>Bacillati</taxon>
        <taxon>Actinomycetota</taxon>
        <taxon>Actinomycetes</taxon>
        <taxon>Kitasatosporales</taxon>
        <taxon>Streptomycetaceae</taxon>
        <taxon>Wenjunlia</taxon>
    </lineage>
</organism>
<feature type="compositionally biased region" description="Polar residues" evidence="1">
    <location>
        <begin position="15"/>
        <end position="27"/>
    </location>
</feature>
<comment type="caution">
    <text evidence="2">The sequence shown here is derived from an EMBL/GenBank/DDBJ whole genome shotgun (WGS) entry which is preliminary data.</text>
</comment>
<dbReference type="Proteomes" id="UP000641932">
    <property type="component" value="Unassembled WGS sequence"/>
</dbReference>